<gene>
    <name evidence="2" type="ORF">BST20_27000</name>
    <name evidence="1" type="ORF">MBRA_18150</name>
</gene>
<proteinExistence type="predicted"/>
<accession>A0A7I7W3F3</accession>
<dbReference type="EMBL" id="MVHM01000031">
    <property type="protein sequence ID" value="ORA31388.1"/>
    <property type="molecule type" value="Genomic_DNA"/>
</dbReference>
<dbReference type="AlphaFoldDB" id="A0A7I7W3F3"/>
<evidence type="ECO:0008006" key="5">
    <source>
        <dbReference type="Google" id="ProtNLM"/>
    </source>
</evidence>
<protein>
    <recommendedName>
        <fullName evidence="5">DUF559 domain-containing protein</fullName>
    </recommendedName>
</protein>
<dbReference type="OrthoDB" id="3173471at2"/>
<evidence type="ECO:0000313" key="4">
    <source>
        <dbReference type="Proteomes" id="UP000467379"/>
    </source>
</evidence>
<evidence type="ECO:0000313" key="2">
    <source>
        <dbReference type="EMBL" id="ORA31388.1"/>
    </source>
</evidence>
<dbReference type="Proteomes" id="UP000467379">
    <property type="component" value="Chromosome"/>
</dbReference>
<dbReference type="Gene3D" id="3.40.960.10">
    <property type="entry name" value="VSR Endonuclease"/>
    <property type="match status" value="1"/>
</dbReference>
<reference evidence="1 4" key="2">
    <citation type="journal article" date="2019" name="Emerg. Microbes Infect.">
        <title>Comprehensive subspecies identification of 175 nontuberculous mycobacteria species based on 7547 genomic profiles.</title>
        <authorList>
            <person name="Matsumoto Y."/>
            <person name="Kinjo T."/>
            <person name="Motooka D."/>
            <person name="Nabeya D."/>
            <person name="Jung N."/>
            <person name="Uechi K."/>
            <person name="Horii T."/>
            <person name="Iida T."/>
            <person name="Fujita J."/>
            <person name="Nakamura S."/>
        </authorList>
    </citation>
    <scope>NUCLEOTIDE SEQUENCE [LARGE SCALE GENOMIC DNA]</scope>
    <source>
        <strain evidence="1 4">JCM 12687</strain>
    </source>
</reference>
<dbReference type="SUPFAM" id="SSF52980">
    <property type="entry name" value="Restriction endonuclease-like"/>
    <property type="match status" value="1"/>
</dbReference>
<name>A0A7I7W3F3_9MYCO</name>
<dbReference type="Proteomes" id="UP000192441">
    <property type="component" value="Unassembled WGS sequence"/>
</dbReference>
<reference evidence="1" key="3">
    <citation type="submission" date="2020-02" db="EMBL/GenBank/DDBJ databases">
        <authorList>
            <person name="Matsumoto Y."/>
            <person name="Motooka D."/>
            <person name="Nakamura S."/>
        </authorList>
    </citation>
    <scope>NUCLEOTIDE SEQUENCE</scope>
    <source>
        <strain evidence="1">JCM 12687</strain>
    </source>
</reference>
<dbReference type="EMBL" id="AP022606">
    <property type="protein sequence ID" value="BBZ11620.1"/>
    <property type="molecule type" value="Genomic_DNA"/>
</dbReference>
<reference evidence="2 3" key="1">
    <citation type="submission" date="2016-12" db="EMBL/GenBank/DDBJ databases">
        <title>The new phylogeny of genus Mycobacterium.</title>
        <authorList>
            <person name="Tortoli E."/>
            <person name="Trovato A."/>
            <person name="Cirillo D.M."/>
        </authorList>
    </citation>
    <scope>NUCLEOTIDE SEQUENCE [LARGE SCALE GENOMIC DNA]</scope>
    <source>
        <strain evidence="2 3">DSM 44624</strain>
    </source>
</reference>
<dbReference type="RefSeq" id="WP_083134477.1">
    <property type="nucleotide sequence ID" value="NZ_AP022606.1"/>
</dbReference>
<sequence>MDDVFVGSEAVQQGRLSPYQLRTECRSIYPNVYVADYAVQSLRTRSAAAWLWSGRRGVLAGLAAAALHGARWIDDDEPVELIWRNPNPPAGLITRNQRLAEDEITHVARLPVTTVARTAYDLSRQLPRDQAVARLDALTRATPFSAEDVLLLAKRYPGARGLRRLREALPLVDGGAASPKETWLRLLLIDAGFPTPTTQIPVHENWHLVAVLDMGWEKYKVATEYDGDHHRSDPKQWRKDQRRLRKLEAMRWIVIRVIAGDTREDIIGRVRAALVGRGYRET</sequence>
<evidence type="ECO:0000313" key="1">
    <source>
        <dbReference type="EMBL" id="BBZ11620.1"/>
    </source>
</evidence>
<dbReference type="InterPro" id="IPR011335">
    <property type="entry name" value="Restrct_endonuc-II-like"/>
</dbReference>
<evidence type="ECO:0000313" key="3">
    <source>
        <dbReference type="Proteomes" id="UP000192441"/>
    </source>
</evidence>
<keyword evidence="4" id="KW-1185">Reference proteome</keyword>
<organism evidence="2 3">
    <name type="scientific">Mycobacterium branderi</name>
    <dbReference type="NCBI Taxonomy" id="43348"/>
    <lineage>
        <taxon>Bacteria</taxon>
        <taxon>Bacillati</taxon>
        <taxon>Actinomycetota</taxon>
        <taxon>Actinomycetes</taxon>
        <taxon>Mycobacteriales</taxon>
        <taxon>Mycobacteriaceae</taxon>
        <taxon>Mycobacterium</taxon>
    </lineage>
</organism>